<dbReference type="EMBL" id="RCHS01001716">
    <property type="protein sequence ID" value="RMX51823.1"/>
    <property type="molecule type" value="Genomic_DNA"/>
</dbReference>
<reference evidence="1 2" key="1">
    <citation type="journal article" date="2018" name="Sci. Rep.">
        <title>Comparative analysis of the Pocillopora damicornis genome highlights role of immune system in coral evolution.</title>
        <authorList>
            <person name="Cunning R."/>
            <person name="Bay R.A."/>
            <person name="Gillette P."/>
            <person name="Baker A.C."/>
            <person name="Traylor-Knowles N."/>
        </authorList>
    </citation>
    <scope>NUCLEOTIDE SEQUENCE [LARGE SCALE GENOMIC DNA]</scope>
    <source>
        <strain evidence="1">RSMAS</strain>
        <tissue evidence="1">Whole animal</tissue>
    </source>
</reference>
<evidence type="ECO:0000313" key="1">
    <source>
        <dbReference type="EMBL" id="RMX51823.1"/>
    </source>
</evidence>
<sequence length="72" mass="8293">MKAFCYTAFTNTKNPGDTPVEIKDSLKILGVIIDSNLTFEEHLKTQLNKAYAKTNALRRNRRFIPIHVMIQL</sequence>
<dbReference type="AlphaFoldDB" id="A0A3M6UDR6"/>
<gene>
    <name evidence="1" type="ORF">pdam_00021957</name>
</gene>
<protein>
    <submittedName>
        <fullName evidence="1">Uncharacterized protein</fullName>
    </submittedName>
</protein>
<comment type="caution">
    <text evidence="1">The sequence shown here is derived from an EMBL/GenBank/DDBJ whole genome shotgun (WGS) entry which is preliminary data.</text>
</comment>
<organism evidence="1 2">
    <name type="scientific">Pocillopora damicornis</name>
    <name type="common">Cauliflower coral</name>
    <name type="synonym">Millepora damicornis</name>
    <dbReference type="NCBI Taxonomy" id="46731"/>
    <lineage>
        <taxon>Eukaryota</taxon>
        <taxon>Metazoa</taxon>
        <taxon>Cnidaria</taxon>
        <taxon>Anthozoa</taxon>
        <taxon>Hexacorallia</taxon>
        <taxon>Scleractinia</taxon>
        <taxon>Astrocoeniina</taxon>
        <taxon>Pocilloporidae</taxon>
        <taxon>Pocillopora</taxon>
    </lineage>
</organism>
<proteinExistence type="predicted"/>
<name>A0A3M6UDR6_POCDA</name>
<dbReference type="Proteomes" id="UP000275408">
    <property type="component" value="Unassembled WGS sequence"/>
</dbReference>
<accession>A0A3M6UDR6</accession>
<evidence type="ECO:0000313" key="2">
    <source>
        <dbReference type="Proteomes" id="UP000275408"/>
    </source>
</evidence>
<keyword evidence="2" id="KW-1185">Reference proteome</keyword>